<reference evidence="2" key="1">
    <citation type="submission" date="2023-01" db="EMBL/GenBank/DDBJ databases">
        <title>The growth and conidiation of Purpureocillium lavendulum are regulated by nitrogen source and histone H3K14 acetylation.</title>
        <authorList>
            <person name="Tang P."/>
            <person name="Han J."/>
            <person name="Zhang C."/>
            <person name="Tang P."/>
            <person name="Qi F."/>
            <person name="Zhang K."/>
            <person name="Liang L."/>
        </authorList>
    </citation>
    <scope>NUCLEOTIDE SEQUENCE</scope>
    <source>
        <strain evidence="2">YMF1.00683</strain>
    </source>
</reference>
<dbReference type="InterPro" id="IPR043519">
    <property type="entry name" value="NT_sf"/>
</dbReference>
<name>A0AB34G6H7_9HYPO</name>
<comment type="caution">
    <text evidence="2">The sequence shown here is derived from an EMBL/GenBank/DDBJ whole genome shotgun (WGS) entry which is preliminary data.</text>
</comment>
<gene>
    <name evidence="2" type="ORF">O9K51_01995</name>
</gene>
<keyword evidence="3" id="KW-1185">Reference proteome</keyword>
<evidence type="ECO:0000313" key="3">
    <source>
        <dbReference type="Proteomes" id="UP001163105"/>
    </source>
</evidence>
<dbReference type="InterPro" id="IPR007344">
    <property type="entry name" value="GrpB/CoaE"/>
</dbReference>
<dbReference type="AlphaFoldDB" id="A0AB34G6H7"/>
<proteinExistence type="predicted"/>
<feature type="region of interest" description="Disordered" evidence="1">
    <location>
        <begin position="139"/>
        <end position="166"/>
    </location>
</feature>
<feature type="region of interest" description="Disordered" evidence="1">
    <location>
        <begin position="243"/>
        <end position="265"/>
    </location>
</feature>
<dbReference type="Gene3D" id="3.30.460.10">
    <property type="entry name" value="Beta Polymerase, domain 2"/>
    <property type="match status" value="1"/>
</dbReference>
<dbReference type="Pfam" id="PF04229">
    <property type="entry name" value="GrpB"/>
    <property type="match status" value="1"/>
</dbReference>
<protein>
    <submittedName>
        <fullName evidence="2">GrpB domain-containingprotein</fullName>
    </submittedName>
</protein>
<accession>A0AB34G6H7</accession>
<dbReference type="Proteomes" id="UP001163105">
    <property type="component" value="Unassembled WGS sequence"/>
</dbReference>
<sequence>MASLVTPRIAVPIEELVKHHDFDPRGVERIATRRVKASVAVVEPDPRWAARYAETRARIVAALGGEEGTGRPVVVAVAHTGSTSLPGMPAKAVVDVDLTVRDVRDEAAYVPALERAGFRFLLREPAWHQHRFFCREGRGRVADDDDDDGEKEKGAAADDDDDDNFPVNLHVWGPGCPEVERHHIFREWLLRAPDDFALYARVKREAAAASARNGESVQDYNLRKEQTIRDILDRAYRDLGYLGGGGDGAAAQKDAEAEEDRVSGR</sequence>
<dbReference type="SUPFAM" id="SSF81301">
    <property type="entry name" value="Nucleotidyltransferase"/>
    <property type="match status" value="1"/>
</dbReference>
<evidence type="ECO:0000256" key="1">
    <source>
        <dbReference type="SAM" id="MobiDB-lite"/>
    </source>
</evidence>
<dbReference type="EMBL" id="JAQHRD010000001">
    <property type="protein sequence ID" value="KAJ6447220.1"/>
    <property type="molecule type" value="Genomic_DNA"/>
</dbReference>
<evidence type="ECO:0000313" key="2">
    <source>
        <dbReference type="EMBL" id="KAJ6447220.1"/>
    </source>
</evidence>
<dbReference type="PANTHER" id="PTHR34822">
    <property type="entry name" value="GRPB DOMAIN PROTEIN (AFU_ORTHOLOGUE AFUA_1G01530)"/>
    <property type="match status" value="1"/>
</dbReference>
<dbReference type="PANTHER" id="PTHR34822:SF1">
    <property type="entry name" value="GRPB FAMILY PROTEIN"/>
    <property type="match status" value="1"/>
</dbReference>
<organism evidence="2 3">
    <name type="scientific">Purpureocillium lavendulum</name>
    <dbReference type="NCBI Taxonomy" id="1247861"/>
    <lineage>
        <taxon>Eukaryota</taxon>
        <taxon>Fungi</taxon>
        <taxon>Dikarya</taxon>
        <taxon>Ascomycota</taxon>
        <taxon>Pezizomycotina</taxon>
        <taxon>Sordariomycetes</taxon>
        <taxon>Hypocreomycetidae</taxon>
        <taxon>Hypocreales</taxon>
        <taxon>Ophiocordycipitaceae</taxon>
        <taxon>Purpureocillium</taxon>
    </lineage>
</organism>